<dbReference type="InterPro" id="IPR019786">
    <property type="entry name" value="Zinc_finger_PHD-type_CS"/>
</dbReference>
<dbReference type="AlphaFoldDB" id="A0A0D7A502"/>
<feature type="domain" description="Helicase ATP-binding" evidence="8">
    <location>
        <begin position="164"/>
        <end position="344"/>
    </location>
</feature>
<evidence type="ECO:0008006" key="12">
    <source>
        <dbReference type="Google" id="ProtNLM"/>
    </source>
</evidence>
<sequence>MFLQAGSLSAAAAGAARAFAPSSTSIKPELSEPSTNATTLSIRRSSRLKSVSRVRSEDNAHSRKHSLAPDTKPSEKRRKTEDKKAETAALNHSREVVEKARQTWLYHHRDAFIPLLHASSTFQSRVNEVSKGAMEILKVQQKQPSLVTGGDMKDYQLEGLSFLVYMLRNGMNCILGDEMGLGKTLQTLSLFAYIKENAPYRSLTVYTYVALQVPHLVVCPLSVLSSWLHASTIYYLIWTPSLRAVRFHGSAEERRRLKESLRASNDYDVVFATYESYAADDAWFKSHRFTYCVLDEGHKIKNAESQISRKLAGIGSLYRLVLTGTPVQNNLLELWALLRWLYPTIFTDAAQKIFRDAFDLTRGSYSLSFVNDVQNLMSLIMLRRTKSVVATAVPPRDEVTVFLPMSEAQQFWSLRLLTRMDSLSLETIYKSKADQHGDLVLDEGRREVLSILENQVKHNGTTGGTTPVWTRLMNLLMQLRQVCDHPYIMPDAEPTPYTPGEHLVLSSTKFVMIDKLLKSILPTGEKVLVFSQWTGMLDYLEEFMRLRGIQYGRLDGSTSRARRTLDIKLFQSENTTFQVYLIATRAGGLGINLTKASHVIMCDSDWNPQQDLQAVARAHRIGQTKTVKVYRLIIKNSVEDQMLDRIRRKLFLSLKILGSDNASSSSDPSLKFTELINILRNGSSALDHTDALRFADFLKMDVDTILSQSRALGNMKDTRLNSELGGETKEGDAKVLEDEEKETQRLLAGVARVHSRLFDGEIIQKKVSPLSENLETPELGKRARRNRISTVGGMEYILPPSPKPSLQKKANAPPFESEDWCLYCHDGGALVCCTYCPRVFHRSCHGMSENSRIPSFISCTQHSCLTCFRKSSEVGGLLFRCRTCPQTFCEDCLPNDGWEAVGDNIPEFVVLGYQSKVCAYYIVCHLCQKDFKENPVLKQQWQKEFEQAEKKVKKLGGAS</sequence>
<evidence type="ECO:0000256" key="3">
    <source>
        <dbReference type="ARBA" id="ARBA00022771"/>
    </source>
</evidence>
<evidence type="ECO:0000256" key="5">
    <source>
        <dbReference type="ARBA" id="ARBA00022833"/>
    </source>
</evidence>
<feature type="compositionally biased region" description="Basic and acidic residues" evidence="7">
    <location>
        <begin position="72"/>
        <end position="92"/>
    </location>
</feature>
<keyword evidence="1" id="KW-0479">Metal-binding</keyword>
<evidence type="ECO:0000313" key="11">
    <source>
        <dbReference type="Proteomes" id="UP000054144"/>
    </source>
</evidence>
<dbReference type="SMART" id="SM00490">
    <property type="entry name" value="HELICc"/>
    <property type="match status" value="1"/>
</dbReference>
<dbReference type="PROSITE" id="PS51192">
    <property type="entry name" value="HELICASE_ATP_BIND_1"/>
    <property type="match status" value="1"/>
</dbReference>
<feature type="domain" description="Helicase C-terminal" evidence="9">
    <location>
        <begin position="512"/>
        <end position="676"/>
    </location>
</feature>
<keyword evidence="5" id="KW-0862">Zinc</keyword>
<keyword evidence="4" id="KW-0378">Hydrolase</keyword>
<evidence type="ECO:0000256" key="1">
    <source>
        <dbReference type="ARBA" id="ARBA00022723"/>
    </source>
</evidence>
<keyword evidence="3" id="KW-0863">Zinc-finger</keyword>
<protein>
    <recommendedName>
        <fullName evidence="12">ISWI chromatin-remodeling complex ATPase ISW2</fullName>
    </recommendedName>
</protein>
<dbReference type="InterPro" id="IPR001650">
    <property type="entry name" value="Helicase_C-like"/>
</dbReference>
<dbReference type="OrthoDB" id="448448at2759"/>
<dbReference type="InterPro" id="IPR001965">
    <property type="entry name" value="Znf_PHD"/>
</dbReference>
<gene>
    <name evidence="10" type="ORF">FISHEDRAFT_48182</name>
</gene>
<dbReference type="Gene3D" id="3.40.50.10810">
    <property type="entry name" value="Tandem AAA-ATPase domain"/>
    <property type="match status" value="1"/>
</dbReference>
<organism evidence="10 11">
    <name type="scientific">Fistulina hepatica ATCC 64428</name>
    <dbReference type="NCBI Taxonomy" id="1128425"/>
    <lineage>
        <taxon>Eukaryota</taxon>
        <taxon>Fungi</taxon>
        <taxon>Dikarya</taxon>
        <taxon>Basidiomycota</taxon>
        <taxon>Agaricomycotina</taxon>
        <taxon>Agaricomycetes</taxon>
        <taxon>Agaricomycetidae</taxon>
        <taxon>Agaricales</taxon>
        <taxon>Fistulinaceae</taxon>
        <taxon>Fistulina</taxon>
    </lineage>
</organism>
<evidence type="ECO:0000256" key="2">
    <source>
        <dbReference type="ARBA" id="ARBA00022741"/>
    </source>
</evidence>
<dbReference type="PANTHER" id="PTHR10799">
    <property type="entry name" value="SNF2/RAD54 HELICASE FAMILY"/>
    <property type="match status" value="1"/>
</dbReference>
<dbReference type="InterPro" id="IPR014001">
    <property type="entry name" value="Helicase_ATP-bd"/>
</dbReference>
<keyword evidence="2" id="KW-0547">Nucleotide-binding</keyword>
<dbReference type="CDD" id="cd18793">
    <property type="entry name" value="SF2_C_SNF"/>
    <property type="match status" value="1"/>
</dbReference>
<dbReference type="InterPro" id="IPR038718">
    <property type="entry name" value="SNF2-like_sf"/>
</dbReference>
<dbReference type="CDD" id="cd17919">
    <property type="entry name" value="DEXHc_Snf"/>
    <property type="match status" value="1"/>
</dbReference>
<accession>A0A0D7A502</accession>
<dbReference type="EMBL" id="KN882045">
    <property type="protein sequence ID" value="KIY45888.1"/>
    <property type="molecule type" value="Genomic_DNA"/>
</dbReference>
<dbReference type="Gene3D" id="3.30.40.10">
    <property type="entry name" value="Zinc/RING finger domain, C3HC4 (zinc finger)"/>
    <property type="match status" value="1"/>
</dbReference>
<dbReference type="SUPFAM" id="SSF52540">
    <property type="entry name" value="P-loop containing nucleoside triphosphate hydrolases"/>
    <property type="match status" value="2"/>
</dbReference>
<evidence type="ECO:0000256" key="4">
    <source>
        <dbReference type="ARBA" id="ARBA00022801"/>
    </source>
</evidence>
<reference evidence="10 11" key="1">
    <citation type="journal article" date="2015" name="Fungal Genet. Biol.">
        <title>Evolution of novel wood decay mechanisms in Agaricales revealed by the genome sequences of Fistulina hepatica and Cylindrobasidium torrendii.</title>
        <authorList>
            <person name="Floudas D."/>
            <person name="Held B.W."/>
            <person name="Riley R."/>
            <person name="Nagy L.G."/>
            <person name="Koehler G."/>
            <person name="Ransdell A.S."/>
            <person name="Younus H."/>
            <person name="Chow J."/>
            <person name="Chiniquy J."/>
            <person name="Lipzen A."/>
            <person name="Tritt A."/>
            <person name="Sun H."/>
            <person name="Haridas S."/>
            <person name="LaButti K."/>
            <person name="Ohm R.A."/>
            <person name="Kues U."/>
            <person name="Blanchette R.A."/>
            <person name="Grigoriev I.V."/>
            <person name="Minto R.E."/>
            <person name="Hibbett D.S."/>
        </authorList>
    </citation>
    <scope>NUCLEOTIDE SEQUENCE [LARGE SCALE GENOMIC DNA]</scope>
    <source>
        <strain evidence="10 11">ATCC 64428</strain>
    </source>
</reference>
<dbReference type="Pfam" id="PF00271">
    <property type="entry name" value="Helicase_C"/>
    <property type="match status" value="1"/>
</dbReference>
<keyword evidence="6" id="KW-0067">ATP-binding</keyword>
<name>A0A0D7A502_9AGAR</name>
<feature type="compositionally biased region" description="Low complexity" evidence="7">
    <location>
        <begin position="13"/>
        <end position="23"/>
    </location>
</feature>
<dbReference type="InterPro" id="IPR000330">
    <property type="entry name" value="SNF2_N"/>
</dbReference>
<dbReference type="SUPFAM" id="SSF57903">
    <property type="entry name" value="FYVE/PHD zinc finger"/>
    <property type="match status" value="1"/>
</dbReference>
<evidence type="ECO:0000256" key="7">
    <source>
        <dbReference type="SAM" id="MobiDB-lite"/>
    </source>
</evidence>
<proteinExistence type="predicted"/>
<dbReference type="Pfam" id="PF00176">
    <property type="entry name" value="SNF2-rel_dom"/>
    <property type="match status" value="1"/>
</dbReference>
<dbReference type="GO" id="GO:0016787">
    <property type="term" value="F:hydrolase activity"/>
    <property type="evidence" value="ECO:0007669"/>
    <property type="project" value="UniProtKB-KW"/>
</dbReference>
<evidence type="ECO:0000259" key="9">
    <source>
        <dbReference type="PROSITE" id="PS51194"/>
    </source>
</evidence>
<dbReference type="GO" id="GO:0005524">
    <property type="term" value="F:ATP binding"/>
    <property type="evidence" value="ECO:0007669"/>
    <property type="project" value="InterPro"/>
</dbReference>
<evidence type="ECO:0000259" key="8">
    <source>
        <dbReference type="PROSITE" id="PS51192"/>
    </source>
</evidence>
<evidence type="ECO:0000256" key="6">
    <source>
        <dbReference type="ARBA" id="ARBA00022840"/>
    </source>
</evidence>
<dbReference type="SMART" id="SM00249">
    <property type="entry name" value="PHD"/>
    <property type="match status" value="1"/>
</dbReference>
<dbReference type="GO" id="GO:0008270">
    <property type="term" value="F:zinc ion binding"/>
    <property type="evidence" value="ECO:0007669"/>
    <property type="project" value="UniProtKB-KW"/>
</dbReference>
<feature type="region of interest" description="Disordered" evidence="7">
    <location>
        <begin position="13"/>
        <end position="92"/>
    </location>
</feature>
<dbReference type="PROSITE" id="PS01359">
    <property type="entry name" value="ZF_PHD_1"/>
    <property type="match status" value="1"/>
</dbReference>
<dbReference type="InterPro" id="IPR013083">
    <property type="entry name" value="Znf_RING/FYVE/PHD"/>
</dbReference>
<dbReference type="SMART" id="SM00487">
    <property type="entry name" value="DEXDc"/>
    <property type="match status" value="1"/>
</dbReference>
<evidence type="ECO:0000313" key="10">
    <source>
        <dbReference type="EMBL" id="KIY45888.1"/>
    </source>
</evidence>
<dbReference type="Proteomes" id="UP000054144">
    <property type="component" value="Unassembled WGS sequence"/>
</dbReference>
<dbReference type="InterPro" id="IPR027417">
    <property type="entry name" value="P-loop_NTPase"/>
</dbReference>
<dbReference type="InterPro" id="IPR049730">
    <property type="entry name" value="SNF2/RAD54-like_C"/>
</dbReference>
<dbReference type="PROSITE" id="PS51194">
    <property type="entry name" value="HELICASE_CTER"/>
    <property type="match status" value="1"/>
</dbReference>
<dbReference type="Gene3D" id="3.40.50.300">
    <property type="entry name" value="P-loop containing nucleotide triphosphate hydrolases"/>
    <property type="match status" value="1"/>
</dbReference>
<keyword evidence="11" id="KW-1185">Reference proteome</keyword>
<dbReference type="InterPro" id="IPR011011">
    <property type="entry name" value="Znf_FYVE_PHD"/>
</dbReference>